<gene>
    <name evidence="2" type="ORF">SDC9_99481</name>
</gene>
<feature type="domain" description="Cysteine-rich" evidence="1">
    <location>
        <begin position="115"/>
        <end position="194"/>
    </location>
</feature>
<accession>A0A645AHR1</accession>
<name>A0A645AHR1_9ZZZZ</name>
<protein>
    <recommendedName>
        <fullName evidence="1">Cysteine-rich domain-containing protein</fullName>
    </recommendedName>
</protein>
<reference evidence="2" key="1">
    <citation type="submission" date="2019-08" db="EMBL/GenBank/DDBJ databases">
        <authorList>
            <person name="Kucharzyk K."/>
            <person name="Murdoch R.W."/>
            <person name="Higgins S."/>
            <person name="Loffler F."/>
        </authorList>
    </citation>
    <scope>NUCLEOTIDE SEQUENCE</scope>
</reference>
<dbReference type="GO" id="GO:0016491">
    <property type="term" value="F:oxidoreductase activity"/>
    <property type="evidence" value="ECO:0007669"/>
    <property type="project" value="UniProtKB-ARBA"/>
</dbReference>
<comment type="caution">
    <text evidence="2">The sequence shown here is derived from an EMBL/GenBank/DDBJ whole genome shotgun (WGS) entry which is preliminary data.</text>
</comment>
<dbReference type="Pfam" id="PF02754">
    <property type="entry name" value="CCG"/>
    <property type="match status" value="1"/>
</dbReference>
<proteinExistence type="predicted"/>
<organism evidence="2">
    <name type="scientific">bioreactor metagenome</name>
    <dbReference type="NCBI Taxonomy" id="1076179"/>
    <lineage>
        <taxon>unclassified sequences</taxon>
        <taxon>metagenomes</taxon>
        <taxon>ecological metagenomes</taxon>
    </lineage>
</organism>
<evidence type="ECO:0000259" key="1">
    <source>
        <dbReference type="Pfam" id="PF02754"/>
    </source>
</evidence>
<dbReference type="AlphaFoldDB" id="A0A645AHR1"/>
<dbReference type="InterPro" id="IPR004017">
    <property type="entry name" value="Cys_rich_dom"/>
</dbReference>
<evidence type="ECO:0000313" key="2">
    <source>
        <dbReference type="EMBL" id="MPM52720.1"/>
    </source>
</evidence>
<dbReference type="EMBL" id="VSSQ01013996">
    <property type="protein sequence ID" value="MPM52720.1"/>
    <property type="molecule type" value="Genomic_DNA"/>
</dbReference>
<sequence length="237" mass="26407">MGEQMEGIRLTSIPIDQIDMGKCSFNPGCALNMENPDAAQKLLGLLNTHFGKVEFHTVCCHHDPQLPQGSTIINNCAGCDRRFRSLYPGIGTISIWEVLDTIPNLPLPHYDDLTVSVHDSCSYRPKPQVHAAVRSLLNKMGISIVESEYSGTNSVCCGDNFYGHVPLDEVRAFQQKRAQQMPCQDVVVYCVSCVKSMAFGGKTPHHMADLVLGEPTFVRERDLTVYHDALNRYIETH</sequence>